<evidence type="ECO:0000256" key="3">
    <source>
        <dbReference type="ARBA" id="ARBA00022970"/>
    </source>
</evidence>
<dbReference type="PROSITE" id="PS51257">
    <property type="entry name" value="PROKAR_LIPOPROTEIN"/>
    <property type="match status" value="1"/>
</dbReference>
<proteinExistence type="inferred from homology"/>
<feature type="region of interest" description="Disordered" evidence="4">
    <location>
        <begin position="39"/>
        <end position="81"/>
    </location>
</feature>
<dbReference type="InterPro" id="IPR028082">
    <property type="entry name" value="Peripla_BP_I"/>
</dbReference>
<keyword evidence="3" id="KW-0029">Amino-acid transport</keyword>
<dbReference type="InterPro" id="IPR051010">
    <property type="entry name" value="BCAA_transport"/>
</dbReference>
<accession>A0A560HVV8</accession>
<dbReference type="SUPFAM" id="SSF53822">
    <property type="entry name" value="Periplasmic binding protein-like I"/>
    <property type="match status" value="1"/>
</dbReference>
<protein>
    <submittedName>
        <fullName evidence="7">Amino acid/amide ABC transporter substrate-binding protein (HAAT family)</fullName>
    </submittedName>
</protein>
<dbReference type="PANTHER" id="PTHR30483:SF6">
    <property type="entry name" value="PERIPLASMIC BINDING PROTEIN OF ABC TRANSPORTER FOR NATURAL AMINO ACIDS"/>
    <property type="match status" value="1"/>
</dbReference>
<comment type="caution">
    <text evidence="7">The sequence shown here is derived from an EMBL/GenBank/DDBJ whole genome shotgun (WGS) entry which is preliminary data.</text>
</comment>
<sequence length="468" mass="47909">MKYAGMSATTAAARTAATLLTLALLAGTLLAGCASQPTVTAPPRAAQAPQQSPQQATGPQAAQPQPEAAPAQAEAAPAPATVPADETVRVALLLPLSGKAASLGEAMQQAAQMALFDTADSHFQLLIRDTKSTPEGAVAAAQDALAAGATLLIGPVYGVDAKAVTPAAGTVPVLSFSNDATVADTHAPAGGTWVLGFQPQDQVARVVSYAASRGLTRLALLAPVGSNGDMVEQAMRDAAAKAGADVTRAARYQPTQKDVSDTIKRLSNFEQRHAQMAAARETAAAAKEGGKDGKPTAAVEDLSFQAILIAEGGQRLKEVAPLLPFFDIDPGPVRFLGTGQWDEPGIGREPALVGGWYASAAPDARQGFEKRFNDVYGQRPPRLATLAYDATALAAVLAKGHKAYVRENLTDANGFAGIDGVFRLLPTGQVERGLSVLEVTKTGVTVVDPAPTSFTPAAAPAPSPNTGS</sequence>
<feature type="domain" description="Leucine-binding protein" evidence="6">
    <location>
        <begin position="87"/>
        <end position="443"/>
    </location>
</feature>
<dbReference type="PANTHER" id="PTHR30483">
    <property type="entry name" value="LEUCINE-SPECIFIC-BINDING PROTEIN"/>
    <property type="match status" value="1"/>
</dbReference>
<evidence type="ECO:0000256" key="1">
    <source>
        <dbReference type="ARBA" id="ARBA00010062"/>
    </source>
</evidence>
<dbReference type="AlphaFoldDB" id="A0A560HVV8"/>
<dbReference type="CDD" id="cd06339">
    <property type="entry name" value="PBP1_YraM_LppC_lipoprotein-like"/>
    <property type="match status" value="1"/>
</dbReference>
<reference evidence="7 8" key="1">
    <citation type="submission" date="2019-06" db="EMBL/GenBank/DDBJ databases">
        <title>Genomic Encyclopedia of Type Strains, Phase IV (KMG-V): Genome sequencing to study the core and pangenomes of soil and plant-associated prokaryotes.</title>
        <authorList>
            <person name="Whitman W."/>
        </authorList>
    </citation>
    <scope>NUCLEOTIDE SEQUENCE [LARGE SCALE GENOMIC DNA]</scope>
    <source>
        <strain evidence="7 8">BR 11140</strain>
    </source>
</reference>
<dbReference type="GO" id="GO:0006865">
    <property type="term" value="P:amino acid transport"/>
    <property type="evidence" value="ECO:0007669"/>
    <property type="project" value="UniProtKB-KW"/>
</dbReference>
<evidence type="ECO:0000256" key="4">
    <source>
        <dbReference type="SAM" id="MobiDB-lite"/>
    </source>
</evidence>
<organism evidence="7 8">
    <name type="scientific">Nitrospirillum amazonense</name>
    <dbReference type="NCBI Taxonomy" id="28077"/>
    <lineage>
        <taxon>Bacteria</taxon>
        <taxon>Pseudomonadati</taxon>
        <taxon>Pseudomonadota</taxon>
        <taxon>Alphaproteobacteria</taxon>
        <taxon>Rhodospirillales</taxon>
        <taxon>Azospirillaceae</taxon>
        <taxon>Nitrospirillum</taxon>
    </lineage>
</organism>
<dbReference type="EMBL" id="VITT01000025">
    <property type="protein sequence ID" value="TWB49669.1"/>
    <property type="molecule type" value="Genomic_DNA"/>
</dbReference>
<feature type="chain" id="PRO_5022024712" evidence="5">
    <location>
        <begin position="32"/>
        <end position="468"/>
    </location>
</feature>
<evidence type="ECO:0000256" key="2">
    <source>
        <dbReference type="ARBA" id="ARBA00022729"/>
    </source>
</evidence>
<dbReference type="InterPro" id="IPR028081">
    <property type="entry name" value="Leu-bd"/>
</dbReference>
<evidence type="ECO:0000259" key="6">
    <source>
        <dbReference type="Pfam" id="PF13458"/>
    </source>
</evidence>
<dbReference type="Gene3D" id="3.40.50.2300">
    <property type="match status" value="3"/>
</dbReference>
<dbReference type="Pfam" id="PF13458">
    <property type="entry name" value="Peripla_BP_6"/>
    <property type="match status" value="1"/>
</dbReference>
<comment type="similarity">
    <text evidence="1">Belongs to the leucine-binding protein family.</text>
</comment>
<feature type="signal peptide" evidence="5">
    <location>
        <begin position="1"/>
        <end position="31"/>
    </location>
</feature>
<dbReference type="Proteomes" id="UP000318050">
    <property type="component" value="Unassembled WGS sequence"/>
</dbReference>
<gene>
    <name evidence="7" type="ORF">FBZ92_125106</name>
</gene>
<evidence type="ECO:0000256" key="5">
    <source>
        <dbReference type="SAM" id="SignalP"/>
    </source>
</evidence>
<evidence type="ECO:0000313" key="7">
    <source>
        <dbReference type="EMBL" id="TWB49669.1"/>
    </source>
</evidence>
<evidence type="ECO:0000313" key="8">
    <source>
        <dbReference type="Proteomes" id="UP000318050"/>
    </source>
</evidence>
<keyword evidence="2 5" id="KW-0732">Signal</keyword>
<name>A0A560HVV8_9PROT</name>
<keyword evidence="3" id="KW-0813">Transport</keyword>